<evidence type="ECO:0000313" key="2">
    <source>
        <dbReference type="RefSeq" id="XP_026733884.1"/>
    </source>
</evidence>
<reference evidence="2" key="1">
    <citation type="submission" date="2025-08" db="UniProtKB">
        <authorList>
            <consortium name="RefSeq"/>
        </authorList>
    </citation>
    <scope>IDENTIFICATION</scope>
</reference>
<sequence>MEVRYCTRKRESNHPCDPPEPCDPFEIIQGECPQPYICLERLKNPMIGNTRCLPGAFMNVRSCARPAKASHPCDPLPPCSTLSNKRPCHEPALCYHRIKNPEIPKRPITSDCDPTK</sequence>
<name>A0A7E5VZX3_TRINI</name>
<organism evidence="1 2">
    <name type="scientific">Trichoplusia ni</name>
    <name type="common">Cabbage looper</name>
    <dbReference type="NCBI Taxonomy" id="7111"/>
    <lineage>
        <taxon>Eukaryota</taxon>
        <taxon>Metazoa</taxon>
        <taxon>Ecdysozoa</taxon>
        <taxon>Arthropoda</taxon>
        <taxon>Hexapoda</taxon>
        <taxon>Insecta</taxon>
        <taxon>Pterygota</taxon>
        <taxon>Neoptera</taxon>
        <taxon>Endopterygota</taxon>
        <taxon>Lepidoptera</taxon>
        <taxon>Glossata</taxon>
        <taxon>Ditrysia</taxon>
        <taxon>Noctuoidea</taxon>
        <taxon>Noctuidae</taxon>
        <taxon>Plusiinae</taxon>
        <taxon>Trichoplusia</taxon>
    </lineage>
</organism>
<keyword evidence="1" id="KW-1185">Reference proteome</keyword>
<dbReference type="Proteomes" id="UP000322000">
    <property type="component" value="Chromosome 10"/>
</dbReference>
<dbReference type="OrthoDB" id="7334569at2759"/>
<dbReference type="KEGG" id="tnl:113498144"/>
<dbReference type="InParanoid" id="A0A7E5VZX3"/>
<evidence type="ECO:0000313" key="1">
    <source>
        <dbReference type="Proteomes" id="UP000322000"/>
    </source>
</evidence>
<proteinExistence type="predicted"/>
<accession>A0A7E5VZX3</accession>
<gene>
    <name evidence="2" type="primary">LOC113498144</name>
</gene>
<dbReference type="AlphaFoldDB" id="A0A7E5VZX3"/>
<protein>
    <submittedName>
        <fullName evidence="2">Uncharacterized protein LOC113498144</fullName>
    </submittedName>
</protein>
<dbReference type="GeneID" id="113498144"/>
<dbReference type="RefSeq" id="XP_026733884.1">
    <property type="nucleotide sequence ID" value="XM_026878083.1"/>
</dbReference>